<accession>A0A1E7DSV2</accession>
<dbReference type="SUPFAM" id="SSF63825">
    <property type="entry name" value="YWTD domain"/>
    <property type="match status" value="1"/>
</dbReference>
<dbReference type="InterPro" id="IPR011042">
    <property type="entry name" value="6-blade_b-propeller_TolB-like"/>
</dbReference>
<sequence>MNQVNQSDLNTNKMIQSINILNEVAPYRTFFLNNVVVNNKNNFVYIIDSGNGAIIIYNMKTKKFLLVLDRHYSTQDFPGFVFDIDNKPVFKDRPGPLK</sequence>
<evidence type="ECO:0000256" key="1">
    <source>
        <dbReference type="ARBA" id="ARBA00004613"/>
    </source>
</evidence>
<evidence type="ECO:0008006" key="5">
    <source>
        <dbReference type="Google" id="ProtNLM"/>
    </source>
</evidence>
<comment type="subcellular location">
    <subcellularLocation>
        <location evidence="1">Secreted</location>
    </subcellularLocation>
</comment>
<dbReference type="Gene3D" id="2.120.10.30">
    <property type="entry name" value="TolB, C-terminal domain"/>
    <property type="match status" value="1"/>
</dbReference>
<comment type="caution">
    <text evidence="3">The sequence shown here is derived from an EMBL/GenBank/DDBJ whole genome shotgun (WGS) entry which is preliminary data.</text>
</comment>
<reference evidence="3 4" key="1">
    <citation type="submission" date="2016-06" db="EMBL/GenBank/DDBJ databases">
        <title>Domibacillus iocasae genome sequencing.</title>
        <authorList>
            <person name="Verma A."/>
            <person name="Pal Y."/>
            <person name="Ojha A.K."/>
            <person name="Krishnamurthi S."/>
        </authorList>
    </citation>
    <scope>NUCLEOTIDE SEQUENCE [LARGE SCALE GENOMIC DNA]</scope>
    <source>
        <strain evidence="3 4">DSM 29979</strain>
    </source>
</reference>
<dbReference type="Proteomes" id="UP000095658">
    <property type="component" value="Unassembled WGS sequence"/>
</dbReference>
<keyword evidence="2" id="KW-0964">Secreted</keyword>
<evidence type="ECO:0000313" key="3">
    <source>
        <dbReference type="EMBL" id="OES45768.1"/>
    </source>
</evidence>
<dbReference type="AlphaFoldDB" id="A0A1E7DSV2"/>
<evidence type="ECO:0000256" key="2">
    <source>
        <dbReference type="ARBA" id="ARBA00022525"/>
    </source>
</evidence>
<dbReference type="EMBL" id="MAMP01000012">
    <property type="protein sequence ID" value="OES45768.1"/>
    <property type="molecule type" value="Genomic_DNA"/>
</dbReference>
<dbReference type="STRING" id="1714016.BA724_02885"/>
<proteinExistence type="predicted"/>
<protein>
    <recommendedName>
        <fullName evidence="5">6-bladed beta-propeller</fullName>
    </recommendedName>
</protein>
<dbReference type="InterPro" id="IPR017996">
    <property type="entry name" value="MRJP/yellow-related"/>
</dbReference>
<dbReference type="GO" id="GO:0005576">
    <property type="term" value="C:extracellular region"/>
    <property type="evidence" value="ECO:0007669"/>
    <property type="project" value="UniProtKB-SubCell"/>
</dbReference>
<name>A0A1E7DSV2_9BACI</name>
<organism evidence="3 4">
    <name type="scientific">Domibacillus iocasae</name>
    <dbReference type="NCBI Taxonomy" id="1714016"/>
    <lineage>
        <taxon>Bacteria</taxon>
        <taxon>Bacillati</taxon>
        <taxon>Bacillota</taxon>
        <taxon>Bacilli</taxon>
        <taxon>Bacillales</taxon>
        <taxon>Bacillaceae</taxon>
        <taxon>Domibacillus</taxon>
    </lineage>
</organism>
<keyword evidence="4" id="KW-1185">Reference proteome</keyword>
<evidence type="ECO:0000313" key="4">
    <source>
        <dbReference type="Proteomes" id="UP000095658"/>
    </source>
</evidence>
<gene>
    <name evidence="3" type="ORF">BA724_02885</name>
</gene>
<dbReference type="Pfam" id="PF03022">
    <property type="entry name" value="MRJP"/>
    <property type="match status" value="1"/>
</dbReference>